<evidence type="ECO:0000313" key="3">
    <source>
        <dbReference type="Proteomes" id="UP000316292"/>
    </source>
</evidence>
<evidence type="ECO:0000259" key="1">
    <source>
        <dbReference type="PROSITE" id="PS51186"/>
    </source>
</evidence>
<keyword evidence="2" id="KW-0808">Transferase</keyword>
<gene>
    <name evidence="2" type="ORF">E6K71_00530</name>
</gene>
<dbReference type="Proteomes" id="UP000316292">
    <property type="component" value="Unassembled WGS sequence"/>
</dbReference>
<evidence type="ECO:0000313" key="2">
    <source>
        <dbReference type="EMBL" id="TMQ51344.1"/>
    </source>
</evidence>
<reference evidence="2 3" key="1">
    <citation type="journal article" date="2019" name="Nat. Microbiol.">
        <title>Mediterranean grassland soil C-N compound turnover is dependent on rainfall and depth, and is mediated by genomically divergent microorganisms.</title>
        <authorList>
            <person name="Diamond S."/>
            <person name="Andeer P.F."/>
            <person name="Li Z."/>
            <person name="Crits-Christoph A."/>
            <person name="Burstein D."/>
            <person name="Anantharaman K."/>
            <person name="Lane K.R."/>
            <person name="Thomas B.C."/>
            <person name="Pan C."/>
            <person name="Northen T.R."/>
            <person name="Banfield J.F."/>
        </authorList>
    </citation>
    <scope>NUCLEOTIDE SEQUENCE [LARGE SCALE GENOMIC DNA]</scope>
    <source>
        <strain evidence="2">WS_1</strain>
    </source>
</reference>
<sequence length="286" mass="31951">MAWPPGSDIARKTVPREHVCASETIERADWRDAYQAADPDTAEAFGIRLHRVEDADVLMMTAVDLLMFNRVTGLGVDSPATEEQLDQAIEMFRAAGVPRFFMDVSPAARPIDLTDWITSRGLSIHNNWVKLTRQVDPVPAAFTIVQVKEIGREHADDFGRIIQIVFRMPERLADWAAALVGRPGRRHFMAFQRDKPVGTAAIFTEGAWAEFGYAAVLPEARGRGIQAALIAARIRAARDSGCKWISMETAEETLEKPSYSFRNARKMGFEVVYLRPNYLGLTESSV</sequence>
<dbReference type="AlphaFoldDB" id="A0A538SIZ4"/>
<dbReference type="GO" id="GO:0016747">
    <property type="term" value="F:acyltransferase activity, transferring groups other than amino-acyl groups"/>
    <property type="evidence" value="ECO:0007669"/>
    <property type="project" value="InterPro"/>
</dbReference>
<dbReference type="InterPro" id="IPR016181">
    <property type="entry name" value="Acyl_CoA_acyltransferase"/>
</dbReference>
<dbReference type="EMBL" id="VBOR01000013">
    <property type="protein sequence ID" value="TMQ51344.1"/>
    <property type="molecule type" value="Genomic_DNA"/>
</dbReference>
<name>A0A538SIZ4_UNCEI</name>
<accession>A0A538SIZ4</accession>
<organism evidence="2 3">
    <name type="scientific">Eiseniibacteriota bacterium</name>
    <dbReference type="NCBI Taxonomy" id="2212470"/>
    <lineage>
        <taxon>Bacteria</taxon>
        <taxon>Candidatus Eiseniibacteriota</taxon>
    </lineage>
</organism>
<dbReference type="Gene3D" id="3.40.630.30">
    <property type="match status" value="1"/>
</dbReference>
<comment type="caution">
    <text evidence="2">The sequence shown here is derived from an EMBL/GenBank/DDBJ whole genome shotgun (WGS) entry which is preliminary data.</text>
</comment>
<dbReference type="SUPFAM" id="SSF55729">
    <property type="entry name" value="Acyl-CoA N-acyltransferases (Nat)"/>
    <property type="match status" value="1"/>
</dbReference>
<proteinExistence type="predicted"/>
<feature type="domain" description="N-acetyltransferase" evidence="1">
    <location>
        <begin position="145"/>
        <end position="286"/>
    </location>
</feature>
<dbReference type="PROSITE" id="PS51186">
    <property type="entry name" value="GNAT"/>
    <property type="match status" value="1"/>
</dbReference>
<protein>
    <submittedName>
        <fullName evidence="2">GNAT family N-acetyltransferase</fullName>
    </submittedName>
</protein>
<dbReference type="CDD" id="cd04301">
    <property type="entry name" value="NAT_SF"/>
    <property type="match status" value="1"/>
</dbReference>
<dbReference type="InterPro" id="IPR000182">
    <property type="entry name" value="GNAT_dom"/>
</dbReference>
<dbReference type="Pfam" id="PF00583">
    <property type="entry name" value="Acetyltransf_1"/>
    <property type="match status" value="1"/>
</dbReference>